<dbReference type="InterPro" id="IPR053889">
    <property type="entry name" value="Sputnik_MCP_N"/>
</dbReference>
<accession>A0A141R7H0</accession>
<dbReference type="InterPro" id="IPR053887">
    <property type="entry name" value="MCP_V20_C"/>
</dbReference>
<reference evidence="3" key="1">
    <citation type="journal article" date="2016" name="Front. Microbiol.">
        <title>Novel Virophages Discovered in a Freshwater Lake in China.</title>
        <authorList>
            <person name="Gong C."/>
            <person name="Zhang W."/>
            <person name="Zhou X."/>
            <person name="Wang H."/>
            <person name="Sun G."/>
            <person name="Xiao J."/>
            <person name="Pan Y."/>
            <person name="Yan S."/>
            <person name="Wang Y."/>
        </authorList>
    </citation>
    <scope>NUCLEOTIDE SEQUENCE</scope>
    <source>
        <strain evidence="3">4</strain>
    </source>
</reference>
<dbReference type="EMBL" id="KU245927">
    <property type="protein sequence ID" value="AMF83737.1"/>
    <property type="molecule type" value="Genomic_DNA"/>
</dbReference>
<name>A0A141R7H0_9VIRU</name>
<sequence>MSSSDFEKVCVQDDVLNTTDKVRYAVFKGAQNITPAQYNAISTSNSSITWNIQLPSESTVFSRRIMVRATISVKITGDFAATAPNGSVLVNYGYASALGPFPLQSLCNTIQATINNNTVSQNQRDVMFQLLRFNDRRELAKYNNSTPNMYDSYLDYQDALGTNNNPLGGWNNVSNDQDFQPRGAFVLDSITGNEPKGSIASNTRNVILTFTTTEPLMLSPFIWCDPKSNNQGMYGVQTLNFVFNLGLPNRIVRLANKDLFDGGVATISLPNQAINNAQLLMEFYTRQPSDLVSSRNVVPFAEYPRYLTPMTSLGALAAYNPQTPLVIPSVSVNFQSIQLNSVPDKLIICCRKVLAQQDAFDSDSFLPITNISINFNNKAGLLSSARQYDLWRMSVESGSNQTWAEFTGFANIGNNVPLSNGPSSGAKRVPTCGSVLCLEMGRHVELDDVYAPGSIGAFQLQFQTTFQNNTLEAIDDQNNQYEIVLITMNSGVFTIERGTSQTYTAILSRADVLSVSSQPSHSKSSVARLVGGSWEDSFKSLCSSIAPYAGKAEKVKDLIMGEGASGGGQSGGRMRKHLAM</sequence>
<feature type="domain" description="Major capsid protein V20 N-terminal" evidence="1">
    <location>
        <begin position="4"/>
        <end position="284"/>
    </location>
</feature>
<evidence type="ECO:0000313" key="3">
    <source>
        <dbReference type="EMBL" id="AMF83737.1"/>
    </source>
</evidence>
<evidence type="ECO:0000259" key="1">
    <source>
        <dbReference type="Pfam" id="PF21915"/>
    </source>
</evidence>
<organism evidence="3">
    <name type="scientific">Dishui Lake virophage</name>
    <dbReference type="NCBI Taxonomy" id="1797099"/>
    <lineage>
        <taxon>Viruses</taxon>
    </lineage>
</organism>
<evidence type="ECO:0000259" key="2">
    <source>
        <dbReference type="Pfam" id="PF22031"/>
    </source>
</evidence>
<protein>
    <submittedName>
        <fullName evidence="3">Putative major capsid protein</fullName>
    </submittedName>
</protein>
<dbReference type="Pfam" id="PF22031">
    <property type="entry name" value="MCP_V20_C"/>
    <property type="match status" value="1"/>
</dbReference>
<feature type="domain" description="Major capsid protein V20 C-terminal" evidence="2">
    <location>
        <begin position="303"/>
        <end position="491"/>
    </location>
</feature>
<dbReference type="Pfam" id="PF21915">
    <property type="entry name" value="Sputnik_MCP_1st"/>
    <property type="match status" value="1"/>
</dbReference>
<proteinExistence type="predicted"/>